<feature type="chain" id="PRO_5040240776" description="DUF38 domain-containing protein" evidence="1">
    <location>
        <begin position="18"/>
        <end position="137"/>
    </location>
</feature>
<evidence type="ECO:0000313" key="2">
    <source>
        <dbReference type="EMBL" id="CAI5443492.1"/>
    </source>
</evidence>
<dbReference type="AlphaFoldDB" id="A0A9P1ICX8"/>
<name>A0A9P1ICX8_9PELO</name>
<gene>
    <name evidence="2" type="ORF">CAMP_LOCUS6129</name>
</gene>
<dbReference type="EMBL" id="CANHGI010000002">
    <property type="protein sequence ID" value="CAI5443492.1"/>
    <property type="molecule type" value="Genomic_DNA"/>
</dbReference>
<keyword evidence="1" id="KW-0732">Signal</keyword>
<sequence>MKFLVLLLLTIIAFSNCQDLQVVAKNFEAKIQSLLAAKNFDALSTYINETFYYFIVGDLDGGKDDFIRYLKNGTFTLFNGVGPNDIPQFRLFLHHIHIVSRNLTNGRLLQYGLYPNKEAEFGYLLYDYYDIENINII</sequence>
<evidence type="ECO:0000313" key="3">
    <source>
        <dbReference type="Proteomes" id="UP001152747"/>
    </source>
</evidence>
<evidence type="ECO:0008006" key="4">
    <source>
        <dbReference type="Google" id="ProtNLM"/>
    </source>
</evidence>
<protein>
    <recommendedName>
        <fullName evidence="4">DUF38 domain-containing protein</fullName>
    </recommendedName>
</protein>
<dbReference type="Proteomes" id="UP001152747">
    <property type="component" value="Unassembled WGS sequence"/>
</dbReference>
<feature type="signal peptide" evidence="1">
    <location>
        <begin position="1"/>
        <end position="17"/>
    </location>
</feature>
<reference evidence="2" key="1">
    <citation type="submission" date="2022-11" db="EMBL/GenBank/DDBJ databases">
        <authorList>
            <person name="Kikuchi T."/>
        </authorList>
    </citation>
    <scope>NUCLEOTIDE SEQUENCE</scope>
    <source>
        <strain evidence="2">PS1010</strain>
    </source>
</reference>
<organism evidence="2 3">
    <name type="scientific">Caenorhabditis angaria</name>
    <dbReference type="NCBI Taxonomy" id="860376"/>
    <lineage>
        <taxon>Eukaryota</taxon>
        <taxon>Metazoa</taxon>
        <taxon>Ecdysozoa</taxon>
        <taxon>Nematoda</taxon>
        <taxon>Chromadorea</taxon>
        <taxon>Rhabditida</taxon>
        <taxon>Rhabditina</taxon>
        <taxon>Rhabditomorpha</taxon>
        <taxon>Rhabditoidea</taxon>
        <taxon>Rhabditidae</taxon>
        <taxon>Peloderinae</taxon>
        <taxon>Caenorhabditis</taxon>
    </lineage>
</organism>
<keyword evidence="3" id="KW-1185">Reference proteome</keyword>
<evidence type="ECO:0000256" key="1">
    <source>
        <dbReference type="SAM" id="SignalP"/>
    </source>
</evidence>
<proteinExistence type="predicted"/>
<accession>A0A9P1ICX8</accession>
<comment type="caution">
    <text evidence="2">The sequence shown here is derived from an EMBL/GenBank/DDBJ whole genome shotgun (WGS) entry which is preliminary data.</text>
</comment>